<evidence type="ECO:0000259" key="1">
    <source>
        <dbReference type="Pfam" id="PF02601"/>
    </source>
</evidence>
<dbReference type="EMBL" id="BARW01028490">
    <property type="protein sequence ID" value="GAJ13506.1"/>
    <property type="molecule type" value="Genomic_DNA"/>
</dbReference>
<gene>
    <name evidence="2" type="ORF">S12H4_45985</name>
</gene>
<dbReference type="InterPro" id="IPR003753">
    <property type="entry name" value="Exonuc_VII_L"/>
</dbReference>
<reference evidence="2" key="1">
    <citation type="journal article" date="2014" name="Front. Microbiol.">
        <title>High frequency of phylogenetically diverse reductive dehalogenase-homologous genes in deep subseafloor sedimentary metagenomes.</title>
        <authorList>
            <person name="Kawai M."/>
            <person name="Futagami T."/>
            <person name="Toyoda A."/>
            <person name="Takaki Y."/>
            <person name="Nishi S."/>
            <person name="Hori S."/>
            <person name="Arai W."/>
            <person name="Tsubouchi T."/>
            <person name="Morono Y."/>
            <person name="Uchiyama I."/>
            <person name="Ito T."/>
            <person name="Fujiyama A."/>
            <person name="Inagaki F."/>
            <person name="Takami H."/>
        </authorList>
    </citation>
    <scope>NUCLEOTIDE SEQUENCE</scope>
    <source>
        <strain evidence="2">Expedition CK06-06</strain>
    </source>
</reference>
<dbReference type="Pfam" id="PF02601">
    <property type="entry name" value="Exonuc_VII_L"/>
    <property type="match status" value="1"/>
</dbReference>
<name>X1VG41_9ZZZZ</name>
<sequence>DVIILARGGGSLEDLAPFNDEGVARSIFDSRIPVISAVGHEIDFTIADFVADLRAPTPSAAAELVVPMRRELIESLENLRVRMIGNNRRVKNTLREKTVLLRERIRDPRRKIADMRLSIDDITARFTTATARELDGRKSIVHNLGENLIYMSPMTDVRDNKLILENLGKSMTAGLCYYMDSLKNRVEGNLSMLDMLSPLSVLKRGYSIAKKLPEGNIIKESGSVTVGDDVSVKVSSGSFNAKVTEVLPE</sequence>
<organism evidence="2">
    <name type="scientific">marine sediment metagenome</name>
    <dbReference type="NCBI Taxonomy" id="412755"/>
    <lineage>
        <taxon>unclassified sequences</taxon>
        <taxon>metagenomes</taxon>
        <taxon>ecological metagenomes</taxon>
    </lineage>
</organism>
<dbReference type="GO" id="GO:0009318">
    <property type="term" value="C:exodeoxyribonuclease VII complex"/>
    <property type="evidence" value="ECO:0007669"/>
    <property type="project" value="InterPro"/>
</dbReference>
<evidence type="ECO:0000313" key="2">
    <source>
        <dbReference type="EMBL" id="GAJ13506.1"/>
    </source>
</evidence>
<dbReference type="PANTHER" id="PTHR30008:SF0">
    <property type="entry name" value="EXODEOXYRIBONUCLEASE 7 LARGE SUBUNIT"/>
    <property type="match status" value="1"/>
</dbReference>
<dbReference type="GO" id="GO:0006308">
    <property type="term" value="P:DNA catabolic process"/>
    <property type="evidence" value="ECO:0007669"/>
    <property type="project" value="InterPro"/>
</dbReference>
<feature type="non-terminal residue" evidence="2">
    <location>
        <position position="1"/>
    </location>
</feature>
<dbReference type="PANTHER" id="PTHR30008">
    <property type="entry name" value="EXODEOXYRIBONUCLEASE 7 LARGE SUBUNIT"/>
    <property type="match status" value="1"/>
</dbReference>
<comment type="caution">
    <text evidence="2">The sequence shown here is derived from an EMBL/GenBank/DDBJ whole genome shotgun (WGS) entry which is preliminary data.</text>
</comment>
<dbReference type="InterPro" id="IPR020579">
    <property type="entry name" value="Exonuc_VII_lsu_C"/>
</dbReference>
<dbReference type="GO" id="GO:0008855">
    <property type="term" value="F:exodeoxyribonuclease VII activity"/>
    <property type="evidence" value="ECO:0007669"/>
    <property type="project" value="InterPro"/>
</dbReference>
<dbReference type="NCBIfam" id="TIGR00237">
    <property type="entry name" value="xseA"/>
    <property type="match status" value="1"/>
</dbReference>
<dbReference type="AlphaFoldDB" id="X1VG41"/>
<proteinExistence type="predicted"/>
<accession>X1VG41</accession>
<protein>
    <recommendedName>
        <fullName evidence="1">Exonuclease VII large subunit C-terminal domain-containing protein</fullName>
    </recommendedName>
</protein>
<feature type="domain" description="Exonuclease VII large subunit C-terminal" evidence="1">
    <location>
        <begin position="1"/>
        <end position="241"/>
    </location>
</feature>